<dbReference type="EMBL" id="JAUYVH010000008">
    <property type="protein sequence ID" value="MDQ9171377.1"/>
    <property type="molecule type" value="Genomic_DNA"/>
</dbReference>
<dbReference type="InterPro" id="IPR021365">
    <property type="entry name" value="DUF2891"/>
</dbReference>
<comment type="caution">
    <text evidence="1">The sequence shown here is derived from an EMBL/GenBank/DDBJ whole genome shotgun (WGS) entry which is preliminary data.</text>
</comment>
<protein>
    <submittedName>
        <fullName evidence="1">DUF2891 domain-containing protein</fullName>
    </submittedName>
</protein>
<sequence>MQYGAAESLASFASPFARIALANIVRPYPNQPGHVLLDASSLAEPEELHPVFYGSYDWHSAVHMHWLLVTLLHRHPALPEAEQIRRLLSHRFTPEKIEKEALYFQQPCNSAFERTYGWAWLLKLQCALSEGATKLSEVGVWRTCMQPFADLIVQRYLDFLPVARFAIRAGTHGNSAFGLLFALEYAQAAGHTKLADRVLAKALEWFGRDRRYPADYEPGGDDFLSGGLTEAALMRQMLSPGEFVRWWQDFCPDHVALKSWLTPVPVADRSDPKLAHLDGLNLSRAWCWKMLRPALPDSLALTADSAIDAHLATSLPFTIYGHYAGTHWLASFALLALLA</sequence>
<reference evidence="1 2" key="1">
    <citation type="submission" date="2023-08" db="EMBL/GenBank/DDBJ databases">
        <title>Oxalobacteraceae gen .nov., isolated from river sludge outside the plant.</title>
        <authorList>
            <person name="Zhao S.Y."/>
        </authorList>
    </citation>
    <scope>NUCLEOTIDE SEQUENCE [LARGE SCALE GENOMIC DNA]</scope>
    <source>
        <strain evidence="1 2">R-40</strain>
    </source>
</reference>
<proteinExistence type="predicted"/>
<dbReference type="Proteomes" id="UP001225596">
    <property type="component" value="Unassembled WGS sequence"/>
</dbReference>
<keyword evidence="2" id="KW-1185">Reference proteome</keyword>
<name>A0ABU1BQS0_9BURK</name>
<organism evidence="1 2">
    <name type="scientific">Keguizhuia sedimenti</name>
    <dbReference type="NCBI Taxonomy" id="3064264"/>
    <lineage>
        <taxon>Bacteria</taxon>
        <taxon>Pseudomonadati</taxon>
        <taxon>Pseudomonadota</taxon>
        <taxon>Betaproteobacteria</taxon>
        <taxon>Burkholderiales</taxon>
        <taxon>Oxalobacteraceae</taxon>
        <taxon>Keguizhuia</taxon>
    </lineage>
</organism>
<evidence type="ECO:0000313" key="2">
    <source>
        <dbReference type="Proteomes" id="UP001225596"/>
    </source>
</evidence>
<gene>
    <name evidence="1" type="ORF">Q8A64_13265</name>
</gene>
<dbReference type="RefSeq" id="WP_338437312.1">
    <property type="nucleotide sequence ID" value="NZ_JAUYVH010000008.1"/>
</dbReference>
<evidence type="ECO:0000313" key="1">
    <source>
        <dbReference type="EMBL" id="MDQ9171377.1"/>
    </source>
</evidence>
<accession>A0ABU1BQS0</accession>
<dbReference type="Pfam" id="PF11199">
    <property type="entry name" value="DUF2891"/>
    <property type="match status" value="1"/>
</dbReference>